<protein>
    <submittedName>
        <fullName evidence="2">DUF1071 domain-containing protein</fullName>
    </submittedName>
</protein>
<dbReference type="RefSeq" id="WP_118399188.1">
    <property type="nucleotide sequence ID" value="NZ_QRUK01000031.1"/>
</dbReference>
<evidence type="ECO:0000313" key="2">
    <source>
        <dbReference type="EMBL" id="RGR56132.1"/>
    </source>
</evidence>
<evidence type="ECO:0000313" key="3">
    <source>
        <dbReference type="Proteomes" id="UP000283652"/>
    </source>
</evidence>
<sequence length="203" mass="22886">MLKSYEELSKIDVSKYCKERDGIEYLNWAVCIKLLHENGAEKVYFEPIPDPVTGSSLRMSQAEFVDKNGVKNRCYETEIKVVVDENTWIMRSPVLNGTNPVKDNSMNQLRVWNSMCRSFVKCIAIHTGLGFNLWVGEEEGPNIPTQLEVPAKPTEIKVIQNLCAQHGVDGDMWVASNGKSWDTLTGKEAAVMLVALKKRYGDD</sequence>
<dbReference type="Proteomes" id="UP000283652">
    <property type="component" value="Unassembled WGS sequence"/>
</dbReference>
<gene>
    <name evidence="2" type="ORF">DWY33_13135</name>
</gene>
<comment type="caution">
    <text evidence="2">The sequence shown here is derived from an EMBL/GenBank/DDBJ whole genome shotgun (WGS) entry which is preliminary data.</text>
</comment>
<reference evidence="2 3" key="1">
    <citation type="submission" date="2018-08" db="EMBL/GenBank/DDBJ databases">
        <title>A genome reference for cultivated species of the human gut microbiota.</title>
        <authorList>
            <person name="Zou Y."/>
            <person name="Xue W."/>
            <person name="Luo G."/>
        </authorList>
    </citation>
    <scope>NUCLEOTIDE SEQUENCE [LARGE SCALE GENOMIC DNA]</scope>
    <source>
        <strain evidence="2 3">AF25-11</strain>
    </source>
</reference>
<dbReference type="Pfam" id="PF06378">
    <property type="entry name" value="SSAP_Sak"/>
    <property type="match status" value="1"/>
</dbReference>
<organism evidence="2 3">
    <name type="scientific">Dorea formicigenerans</name>
    <dbReference type="NCBI Taxonomy" id="39486"/>
    <lineage>
        <taxon>Bacteria</taxon>
        <taxon>Bacillati</taxon>
        <taxon>Bacillota</taxon>
        <taxon>Clostridia</taxon>
        <taxon>Lachnospirales</taxon>
        <taxon>Lachnospiraceae</taxon>
        <taxon>Dorea</taxon>
    </lineage>
</organism>
<dbReference type="AlphaFoldDB" id="A0A412EXP3"/>
<feature type="domain" description="SSAP RNA binding" evidence="1">
    <location>
        <begin position="3"/>
        <end position="139"/>
    </location>
</feature>
<dbReference type="InterPro" id="IPR009425">
    <property type="entry name" value="DSRM_SSAP"/>
</dbReference>
<dbReference type="EMBL" id="QRUK01000031">
    <property type="protein sequence ID" value="RGR56132.1"/>
    <property type="molecule type" value="Genomic_DNA"/>
</dbReference>
<name>A0A412EXP3_9FIRM</name>
<evidence type="ECO:0000259" key="1">
    <source>
        <dbReference type="Pfam" id="PF06378"/>
    </source>
</evidence>
<proteinExistence type="predicted"/>
<accession>A0A412EXP3</accession>